<keyword evidence="1" id="KW-0175">Coiled coil</keyword>
<proteinExistence type="predicted"/>
<evidence type="ECO:0000256" key="2">
    <source>
        <dbReference type="SAM" id="SignalP"/>
    </source>
</evidence>
<keyword evidence="4" id="KW-1185">Reference proteome</keyword>
<dbReference type="Proteomes" id="UP000322214">
    <property type="component" value="Chromosome"/>
</dbReference>
<feature type="chain" id="PRO_5022944195" description="Outer membrane efflux protein" evidence="2">
    <location>
        <begin position="20"/>
        <end position="384"/>
    </location>
</feature>
<name>A0A5B9PGD8_9BACT</name>
<organism evidence="3 4">
    <name type="scientific">Mariniblastus fucicola</name>
    <dbReference type="NCBI Taxonomy" id="980251"/>
    <lineage>
        <taxon>Bacteria</taxon>
        <taxon>Pseudomonadati</taxon>
        <taxon>Planctomycetota</taxon>
        <taxon>Planctomycetia</taxon>
        <taxon>Pirellulales</taxon>
        <taxon>Pirellulaceae</taxon>
        <taxon>Mariniblastus</taxon>
    </lineage>
</organism>
<feature type="coiled-coil region" evidence="1">
    <location>
        <begin position="96"/>
        <end position="166"/>
    </location>
</feature>
<evidence type="ECO:0000313" key="4">
    <source>
        <dbReference type="Proteomes" id="UP000322214"/>
    </source>
</evidence>
<keyword evidence="2" id="KW-0732">Signal</keyword>
<gene>
    <name evidence="3" type="ORF">MFFC18_35670</name>
</gene>
<accession>A0A5B9PGD8</accession>
<evidence type="ECO:0000313" key="3">
    <source>
        <dbReference type="EMBL" id="QEG23666.1"/>
    </source>
</evidence>
<dbReference type="AlphaFoldDB" id="A0A5B9PGD8"/>
<dbReference type="EMBL" id="CP042912">
    <property type="protein sequence ID" value="QEG23666.1"/>
    <property type="molecule type" value="Genomic_DNA"/>
</dbReference>
<sequence precursor="true">MIGMALVTLSAIFAPPVGAFQTEEMLEKERRDTSRFFEQAHESLSEALDMFDEKGELKESKDIAFYDFLSRSQEAQQTRIEGYLDAASDALGISSISDQRQIVAGLRQKISAAQRELTIYERKKISAPESTYNPLAVTREGYEEKIAAKKEQIVEFESQIADEKQKLVEQLEGIGLKLDAEQIDILLESITGDEFIRVSIIFDNAKNFALELEELTEKTGEDLDAAKRYYGVYLMLLKTVDRLQNKFIDNVDDEYYPKLDAFAQKAMINIEEAERAIKAGGDAEILNNNIASNQVTYDAVMLYKQGLAHQKHQMMNANLECRRNILTAVNTYRTVALSKDVASLMATSRRAFDAITNLTVPDLKPFENLKVKEAFLEITRDLRK</sequence>
<reference evidence="3 4" key="1">
    <citation type="submission" date="2019-08" db="EMBL/GenBank/DDBJ databases">
        <title>Deep-cultivation of Planctomycetes and their phenomic and genomic characterization uncovers novel biology.</title>
        <authorList>
            <person name="Wiegand S."/>
            <person name="Jogler M."/>
            <person name="Boedeker C."/>
            <person name="Pinto D."/>
            <person name="Vollmers J."/>
            <person name="Rivas-Marin E."/>
            <person name="Kohn T."/>
            <person name="Peeters S.H."/>
            <person name="Heuer A."/>
            <person name="Rast P."/>
            <person name="Oberbeckmann S."/>
            <person name="Bunk B."/>
            <person name="Jeske O."/>
            <person name="Meyerdierks A."/>
            <person name="Storesund J.E."/>
            <person name="Kallscheuer N."/>
            <person name="Luecker S."/>
            <person name="Lage O.M."/>
            <person name="Pohl T."/>
            <person name="Merkel B.J."/>
            <person name="Hornburger P."/>
            <person name="Mueller R.-W."/>
            <person name="Bruemmer F."/>
            <person name="Labrenz M."/>
            <person name="Spormann A.M."/>
            <person name="Op den Camp H."/>
            <person name="Overmann J."/>
            <person name="Amann R."/>
            <person name="Jetten M.S.M."/>
            <person name="Mascher T."/>
            <person name="Medema M.H."/>
            <person name="Devos D.P."/>
            <person name="Kaster A.-K."/>
            <person name="Ovreas L."/>
            <person name="Rohde M."/>
            <person name="Galperin M.Y."/>
            <person name="Jogler C."/>
        </authorList>
    </citation>
    <scope>NUCLEOTIDE SEQUENCE [LARGE SCALE GENOMIC DNA]</scope>
    <source>
        <strain evidence="3 4">FC18</strain>
    </source>
</reference>
<evidence type="ECO:0008006" key="5">
    <source>
        <dbReference type="Google" id="ProtNLM"/>
    </source>
</evidence>
<evidence type="ECO:0000256" key="1">
    <source>
        <dbReference type="SAM" id="Coils"/>
    </source>
</evidence>
<feature type="signal peptide" evidence="2">
    <location>
        <begin position="1"/>
        <end position="19"/>
    </location>
</feature>
<protein>
    <recommendedName>
        <fullName evidence="5">Outer membrane efflux protein</fullName>
    </recommendedName>
</protein>
<dbReference type="STRING" id="980251.GCA_001642875_04385"/>
<dbReference type="KEGG" id="mff:MFFC18_35670"/>